<dbReference type="Proteomes" id="UP000811246">
    <property type="component" value="Chromosome 6"/>
</dbReference>
<evidence type="ECO:0000313" key="2">
    <source>
        <dbReference type="Proteomes" id="UP000811246"/>
    </source>
</evidence>
<proteinExistence type="predicted"/>
<dbReference type="InterPro" id="IPR029048">
    <property type="entry name" value="HSP70_C_sf"/>
</dbReference>
<dbReference type="AlphaFoldDB" id="A0A922EP66"/>
<sequence length="146" mass="16572">MQRFKIGVDAKNLQVAMNPGSDNKSTNTITYGNLEIKVPSAVVEVSIKEKTNDKEVRAKAKKILEGYVSEMKNALEDKTIRPKLEPAFKKEIEYAINGHLNGWLEYVQNPQSDIEQINTHLKRNQQEIYDPIIAKIKKLKQSSSST</sequence>
<protein>
    <submittedName>
        <fullName evidence="1">Uncharacterized protein</fullName>
    </submittedName>
</protein>
<organism evidence="1 2">
    <name type="scientific">Carya illinoinensis</name>
    <name type="common">Pecan</name>
    <dbReference type="NCBI Taxonomy" id="32201"/>
    <lineage>
        <taxon>Eukaryota</taxon>
        <taxon>Viridiplantae</taxon>
        <taxon>Streptophyta</taxon>
        <taxon>Embryophyta</taxon>
        <taxon>Tracheophyta</taxon>
        <taxon>Spermatophyta</taxon>
        <taxon>Magnoliopsida</taxon>
        <taxon>eudicotyledons</taxon>
        <taxon>Gunneridae</taxon>
        <taxon>Pentapetalae</taxon>
        <taxon>rosids</taxon>
        <taxon>fabids</taxon>
        <taxon>Fagales</taxon>
        <taxon>Juglandaceae</taxon>
        <taxon>Carya</taxon>
    </lineage>
</organism>
<dbReference type="EMBL" id="CM031830">
    <property type="protein sequence ID" value="KAG6707368.1"/>
    <property type="molecule type" value="Genomic_DNA"/>
</dbReference>
<comment type="caution">
    <text evidence="1">The sequence shown here is derived from an EMBL/GenBank/DDBJ whole genome shotgun (WGS) entry which is preliminary data.</text>
</comment>
<name>A0A922EP66_CARIL</name>
<accession>A0A922EP66</accession>
<reference evidence="1" key="1">
    <citation type="submission" date="2021-01" db="EMBL/GenBank/DDBJ databases">
        <authorList>
            <person name="Lovell J.T."/>
            <person name="Bentley N."/>
            <person name="Bhattarai G."/>
            <person name="Jenkins J.W."/>
            <person name="Sreedasyam A."/>
            <person name="Alarcon Y."/>
            <person name="Bock C."/>
            <person name="Boston L."/>
            <person name="Carlson J."/>
            <person name="Cervantes K."/>
            <person name="Clermont K."/>
            <person name="Krom N."/>
            <person name="Kubenka K."/>
            <person name="Mamidi S."/>
            <person name="Mattison C."/>
            <person name="Monteros M."/>
            <person name="Pisani C."/>
            <person name="Plott C."/>
            <person name="Rajasekar S."/>
            <person name="Rhein H.S."/>
            <person name="Rohla C."/>
            <person name="Song M."/>
            <person name="Hilaire R.S."/>
            <person name="Shu S."/>
            <person name="Wells L."/>
            <person name="Wang X."/>
            <person name="Webber J."/>
            <person name="Heerema R.J."/>
            <person name="Klein P."/>
            <person name="Conner P."/>
            <person name="Grauke L."/>
            <person name="Grimwood J."/>
            <person name="Schmutz J."/>
            <person name="Randall J.J."/>
        </authorList>
    </citation>
    <scope>NUCLEOTIDE SEQUENCE</scope>
    <source>
        <tissue evidence="1">Leaf</tissue>
    </source>
</reference>
<dbReference type="SUPFAM" id="SSF100934">
    <property type="entry name" value="Heat shock protein 70kD (HSP70), C-terminal subdomain"/>
    <property type="match status" value="1"/>
</dbReference>
<evidence type="ECO:0000313" key="1">
    <source>
        <dbReference type="EMBL" id="KAG6707368.1"/>
    </source>
</evidence>
<dbReference type="Gene3D" id="1.20.1270.10">
    <property type="match status" value="1"/>
</dbReference>
<gene>
    <name evidence="1" type="ORF">I3842_06G027700</name>
</gene>